<proteinExistence type="predicted"/>
<dbReference type="InterPro" id="IPR036388">
    <property type="entry name" value="WH-like_DNA-bd_sf"/>
</dbReference>
<evidence type="ECO:0000313" key="7">
    <source>
        <dbReference type="Proteomes" id="UP000238312"/>
    </source>
</evidence>
<evidence type="ECO:0000313" key="6">
    <source>
        <dbReference type="EMBL" id="PRX63761.1"/>
    </source>
</evidence>
<dbReference type="PROSITE" id="PS51683">
    <property type="entry name" value="SAM_OMT_II"/>
    <property type="match status" value="1"/>
</dbReference>
<evidence type="ECO:0000259" key="4">
    <source>
        <dbReference type="Pfam" id="PF00891"/>
    </source>
</evidence>
<evidence type="ECO:0000256" key="1">
    <source>
        <dbReference type="ARBA" id="ARBA00022603"/>
    </source>
</evidence>
<dbReference type="GO" id="GO:0046983">
    <property type="term" value="F:protein dimerization activity"/>
    <property type="evidence" value="ECO:0007669"/>
    <property type="project" value="InterPro"/>
</dbReference>
<dbReference type="RefSeq" id="WP_106243223.1">
    <property type="nucleotide sequence ID" value="NZ_JBFAIB010000001.1"/>
</dbReference>
<evidence type="ECO:0000256" key="2">
    <source>
        <dbReference type="ARBA" id="ARBA00022679"/>
    </source>
</evidence>
<reference evidence="6 7" key="1">
    <citation type="submission" date="2018-03" db="EMBL/GenBank/DDBJ databases">
        <title>Genomic Encyclopedia of Type Strains, Phase III (KMG-III): the genomes of soil and plant-associated and newly described type strains.</title>
        <authorList>
            <person name="Whitman W."/>
        </authorList>
    </citation>
    <scope>NUCLEOTIDE SEQUENCE [LARGE SCALE GENOMIC DNA]</scope>
    <source>
        <strain evidence="6 7">CGMCC 4.7104</strain>
    </source>
</reference>
<dbReference type="OrthoDB" id="582216at2"/>
<organism evidence="6 7">
    <name type="scientific">Nonomuraea fuscirosea</name>
    <dbReference type="NCBI Taxonomy" id="1291556"/>
    <lineage>
        <taxon>Bacteria</taxon>
        <taxon>Bacillati</taxon>
        <taxon>Actinomycetota</taxon>
        <taxon>Actinomycetes</taxon>
        <taxon>Streptosporangiales</taxon>
        <taxon>Streptosporangiaceae</taxon>
        <taxon>Nonomuraea</taxon>
    </lineage>
</organism>
<dbReference type="InterPro" id="IPR012967">
    <property type="entry name" value="COMT_dimerisation"/>
</dbReference>
<gene>
    <name evidence="6" type="ORF">B0I32_110213</name>
</gene>
<dbReference type="PANTHER" id="PTHR43712">
    <property type="entry name" value="PUTATIVE (AFU_ORTHOLOGUE AFUA_4G14580)-RELATED"/>
    <property type="match status" value="1"/>
</dbReference>
<evidence type="ECO:0000259" key="5">
    <source>
        <dbReference type="Pfam" id="PF08100"/>
    </source>
</evidence>
<feature type="domain" description="O-methyltransferase C-terminal" evidence="4">
    <location>
        <begin position="157"/>
        <end position="315"/>
    </location>
</feature>
<evidence type="ECO:0000256" key="3">
    <source>
        <dbReference type="ARBA" id="ARBA00022691"/>
    </source>
</evidence>
<sequence length="336" mass="37026">MSFDDPIDAGPILGLSHQYFAYTTALAAVELRLFDLLAGRTLSEAEIRAELDLHPRLTADFLDSLVAVGLLRREAGGYGNTRLSDHYLREHAATNVIRYVKGAQFRWQNLLQALRSGEPLVTMKPAGATMDNLRQGKDDWRKFFAWADYLASARNVALARRFDWSGIADFVDAGGGNGTAAAHVVRDNPHVRATVFDLPNAKPAFEEQMARLGTQGKVSFQTGDLFADPLPRADAVLFGGMLIDWSEEQRLAMLRSAYEALRPGGVVLAANHMLDDARSANVASFMVSLNIMLVSKDGRVPLMEDCRSWLRQAGFARVEIRPLAQGESLIVGHKDK</sequence>
<name>A0A2T0MXG1_9ACTN</name>
<dbReference type="AlphaFoldDB" id="A0A2T0MXG1"/>
<dbReference type="Pfam" id="PF00891">
    <property type="entry name" value="Methyltransf_2"/>
    <property type="match status" value="1"/>
</dbReference>
<accession>A0A2T0MXG1</accession>
<keyword evidence="7" id="KW-1185">Reference proteome</keyword>
<dbReference type="GO" id="GO:0008171">
    <property type="term" value="F:O-methyltransferase activity"/>
    <property type="evidence" value="ECO:0007669"/>
    <property type="project" value="InterPro"/>
</dbReference>
<dbReference type="Pfam" id="PF08100">
    <property type="entry name" value="Dimerisation"/>
    <property type="match status" value="1"/>
</dbReference>
<dbReference type="PIRSF" id="PIRSF005739">
    <property type="entry name" value="O-mtase"/>
    <property type="match status" value="1"/>
</dbReference>
<dbReference type="PANTHER" id="PTHR43712:SF2">
    <property type="entry name" value="O-METHYLTRANSFERASE CICE"/>
    <property type="match status" value="1"/>
</dbReference>
<dbReference type="EMBL" id="PVNG01000010">
    <property type="protein sequence ID" value="PRX63761.1"/>
    <property type="molecule type" value="Genomic_DNA"/>
</dbReference>
<feature type="domain" description="O-methyltransferase dimerisation" evidence="5">
    <location>
        <begin position="18"/>
        <end position="89"/>
    </location>
</feature>
<comment type="caution">
    <text evidence="6">The sequence shown here is derived from an EMBL/GenBank/DDBJ whole genome shotgun (WGS) entry which is preliminary data.</text>
</comment>
<dbReference type="Proteomes" id="UP000238312">
    <property type="component" value="Unassembled WGS sequence"/>
</dbReference>
<dbReference type="SUPFAM" id="SSF53335">
    <property type="entry name" value="S-adenosyl-L-methionine-dependent methyltransferases"/>
    <property type="match status" value="1"/>
</dbReference>
<dbReference type="InterPro" id="IPR001077">
    <property type="entry name" value="COMT_C"/>
</dbReference>
<dbReference type="GO" id="GO:0032259">
    <property type="term" value="P:methylation"/>
    <property type="evidence" value="ECO:0007669"/>
    <property type="project" value="UniProtKB-KW"/>
</dbReference>
<dbReference type="InterPro" id="IPR016461">
    <property type="entry name" value="COMT-like"/>
</dbReference>
<dbReference type="Gene3D" id="3.40.50.150">
    <property type="entry name" value="Vaccinia Virus protein VP39"/>
    <property type="match status" value="1"/>
</dbReference>
<keyword evidence="2 6" id="KW-0808">Transferase</keyword>
<dbReference type="SUPFAM" id="SSF46785">
    <property type="entry name" value="Winged helix' DNA-binding domain"/>
    <property type="match status" value="1"/>
</dbReference>
<dbReference type="CDD" id="cd02440">
    <property type="entry name" value="AdoMet_MTases"/>
    <property type="match status" value="1"/>
</dbReference>
<dbReference type="InterPro" id="IPR036390">
    <property type="entry name" value="WH_DNA-bd_sf"/>
</dbReference>
<protein>
    <submittedName>
        <fullName evidence="6">8-O-methyltransferase</fullName>
    </submittedName>
</protein>
<keyword evidence="1 6" id="KW-0489">Methyltransferase</keyword>
<dbReference type="Gene3D" id="1.10.10.10">
    <property type="entry name" value="Winged helix-like DNA-binding domain superfamily/Winged helix DNA-binding domain"/>
    <property type="match status" value="1"/>
</dbReference>
<dbReference type="InterPro" id="IPR029063">
    <property type="entry name" value="SAM-dependent_MTases_sf"/>
</dbReference>
<keyword evidence="3" id="KW-0949">S-adenosyl-L-methionine</keyword>